<protein>
    <recommendedName>
        <fullName evidence="3">Inositol 2-dehydrogenase</fullName>
        <ecNumber evidence="3">1.1.1.18</ecNumber>
    </recommendedName>
    <alternativeName>
        <fullName evidence="3">Myo-inositol 2-dehydrogenase</fullName>
        <shortName evidence="3">MI 2-dehydrogenase</shortName>
    </alternativeName>
</protein>
<evidence type="ECO:0000256" key="1">
    <source>
        <dbReference type="ARBA" id="ARBA00023002"/>
    </source>
</evidence>
<evidence type="ECO:0000313" key="7">
    <source>
        <dbReference type="Proteomes" id="UP000234240"/>
    </source>
</evidence>
<evidence type="ECO:0000256" key="2">
    <source>
        <dbReference type="ARBA" id="ARBA00023027"/>
    </source>
</evidence>
<dbReference type="RefSeq" id="WP_101817604.1">
    <property type="nucleotide sequence ID" value="NZ_PJZF01000017.1"/>
</dbReference>
<dbReference type="InterPro" id="IPR004104">
    <property type="entry name" value="Gfo/Idh/MocA-like_OxRdtase_C"/>
</dbReference>
<comment type="function">
    <text evidence="3">Involved in the oxidation of myo-inositol (MI) to 2-keto-myo-inositol (2KMI or 2-inosose).</text>
</comment>
<gene>
    <name evidence="3" type="primary">iolG</name>
    <name evidence="6" type="ORF">CYR55_17285</name>
</gene>
<sequence>MSVNIGLIGLGMIGRDHLQRFKQVITNANVTAICDINSGVANALAQEYNATPFYDAIEMIQSDLVDAVFICSIGPVHKEQILAAIKAGKPIFCEKPLTPTAIDAREIIEAEVNYGKRLLQLGFMRRFDPGYQALKQSIGTGELGEILLMHCAHRNPSVPESYTLEMAINDSATHEIDIIHYLLNENIVSVRVDKPRKKTSRALEHLQDPLIVIFETESGVRIDDELFVNCNYGYDIRCEVIGENAIASLTEQALTVTRSANGVGRHIAQSCMERFATAYDREVQNFVDRVKSGSEMTGPSSWDGYLVALVCDAGIASLKDGLKHDVTIPARPALYQPLSES</sequence>
<dbReference type="SUPFAM" id="SSF55347">
    <property type="entry name" value="Glyceraldehyde-3-phosphate dehydrogenase-like, C-terminal domain"/>
    <property type="match status" value="1"/>
</dbReference>
<evidence type="ECO:0000259" key="4">
    <source>
        <dbReference type="Pfam" id="PF01408"/>
    </source>
</evidence>
<dbReference type="PANTHER" id="PTHR43593:SF1">
    <property type="entry name" value="INOSITOL 2-DEHYDROGENASE"/>
    <property type="match status" value="1"/>
</dbReference>
<feature type="domain" description="Gfo/Idh/MocA-like oxidoreductase N-terminal" evidence="4">
    <location>
        <begin position="3"/>
        <end position="118"/>
    </location>
</feature>
<evidence type="ECO:0000259" key="5">
    <source>
        <dbReference type="Pfam" id="PF02894"/>
    </source>
</evidence>
<dbReference type="PANTHER" id="PTHR43593">
    <property type="match status" value="1"/>
</dbReference>
<keyword evidence="2 3" id="KW-0520">NAD</keyword>
<dbReference type="InterPro" id="IPR036291">
    <property type="entry name" value="NAD(P)-bd_dom_sf"/>
</dbReference>
<dbReference type="HAMAP" id="MF_01671">
    <property type="entry name" value="IolG"/>
    <property type="match status" value="1"/>
</dbReference>
<dbReference type="GO" id="GO:0000166">
    <property type="term" value="F:nucleotide binding"/>
    <property type="evidence" value="ECO:0007669"/>
    <property type="project" value="InterPro"/>
</dbReference>
<dbReference type="EMBL" id="PJZF01000017">
    <property type="protein sequence ID" value="PLR33336.1"/>
    <property type="molecule type" value="Genomic_DNA"/>
</dbReference>
<feature type="domain" description="Gfo/Idh/MocA-like oxidoreductase C-terminal" evidence="5">
    <location>
        <begin position="135"/>
        <end position="321"/>
    </location>
</feature>
<dbReference type="Proteomes" id="UP000234240">
    <property type="component" value="Unassembled WGS sequence"/>
</dbReference>
<dbReference type="GO" id="GO:0050112">
    <property type="term" value="F:inositol 2-dehydrogenase (NAD+) activity"/>
    <property type="evidence" value="ECO:0007669"/>
    <property type="project" value="UniProtKB-UniRule"/>
</dbReference>
<comment type="similarity">
    <text evidence="3">Belongs to the Gfo/Idh/MocA family.</text>
</comment>
<keyword evidence="7" id="KW-1185">Reference proteome</keyword>
<dbReference type="OrthoDB" id="9781031at2"/>
<keyword evidence="1 3" id="KW-0560">Oxidoreductase</keyword>
<comment type="catalytic activity">
    <reaction evidence="3">
        <text>myo-inositol + NAD(+) = scyllo-inosose + NADH + H(+)</text>
        <dbReference type="Rhea" id="RHEA:16949"/>
        <dbReference type="ChEBI" id="CHEBI:15378"/>
        <dbReference type="ChEBI" id="CHEBI:17268"/>
        <dbReference type="ChEBI" id="CHEBI:17811"/>
        <dbReference type="ChEBI" id="CHEBI:57540"/>
        <dbReference type="ChEBI" id="CHEBI:57945"/>
        <dbReference type="EC" id="1.1.1.18"/>
    </reaction>
</comment>
<dbReference type="Pfam" id="PF01408">
    <property type="entry name" value="GFO_IDH_MocA"/>
    <property type="match status" value="1"/>
</dbReference>
<dbReference type="GO" id="GO:0019310">
    <property type="term" value="P:inositol catabolic process"/>
    <property type="evidence" value="ECO:0007669"/>
    <property type="project" value="UniProtKB-UniRule"/>
</dbReference>
<comment type="caution">
    <text evidence="6">The sequence shown here is derived from an EMBL/GenBank/DDBJ whole genome shotgun (WGS) entry which is preliminary data.</text>
</comment>
<dbReference type="InterPro" id="IPR050424">
    <property type="entry name" value="Gfo-Idh-MocA_inositol_DH"/>
</dbReference>
<dbReference type="EC" id="1.1.1.18" evidence="3"/>
<name>A0A2N5DZP9_9GAMM</name>
<comment type="subunit">
    <text evidence="3">Homotetramer.</text>
</comment>
<organism evidence="6 7">
    <name type="scientific">Chimaeribacter californicus</name>
    <dbReference type="NCBI Taxonomy" id="2060067"/>
    <lineage>
        <taxon>Bacteria</taxon>
        <taxon>Pseudomonadati</taxon>
        <taxon>Pseudomonadota</taxon>
        <taxon>Gammaproteobacteria</taxon>
        <taxon>Enterobacterales</taxon>
        <taxon>Yersiniaceae</taxon>
        <taxon>Chimaeribacter</taxon>
    </lineage>
</organism>
<dbReference type="InterPro" id="IPR000683">
    <property type="entry name" value="Gfo/Idh/MocA-like_OxRdtase_N"/>
</dbReference>
<dbReference type="Pfam" id="PF02894">
    <property type="entry name" value="GFO_IDH_MocA_C"/>
    <property type="match status" value="1"/>
</dbReference>
<dbReference type="SUPFAM" id="SSF51735">
    <property type="entry name" value="NAD(P)-binding Rossmann-fold domains"/>
    <property type="match status" value="1"/>
</dbReference>
<dbReference type="AlphaFoldDB" id="A0A2N5DZP9"/>
<reference evidence="6 7" key="1">
    <citation type="submission" date="2017-12" db="EMBL/GenBank/DDBJ databases">
        <title>Characterization of six clinical isolates of Enterochimera gen. nov., a novel genus of the Yersiniaciae family and the three species Enterochimera arupensis sp. nov., Enterochimera coloradensis sp. nov, and Enterochimera californica sp. nov.</title>
        <authorList>
            <person name="Rossi A."/>
            <person name="Fisher M."/>
        </authorList>
    </citation>
    <scope>NUCLEOTIDE SEQUENCE [LARGE SCALE GENOMIC DNA]</scope>
    <source>
        <strain evidence="7">2015-Iso6</strain>
    </source>
</reference>
<dbReference type="Gene3D" id="3.40.50.720">
    <property type="entry name" value="NAD(P)-binding Rossmann-like Domain"/>
    <property type="match status" value="1"/>
</dbReference>
<dbReference type="Gene3D" id="3.30.360.10">
    <property type="entry name" value="Dihydrodipicolinate Reductase, domain 2"/>
    <property type="match status" value="1"/>
</dbReference>
<accession>A0A2N5DZP9</accession>
<evidence type="ECO:0000313" key="6">
    <source>
        <dbReference type="EMBL" id="PLR33336.1"/>
    </source>
</evidence>
<dbReference type="InterPro" id="IPR023794">
    <property type="entry name" value="MI/DCI_dehydrogenase"/>
</dbReference>
<proteinExistence type="inferred from homology"/>
<evidence type="ECO:0000256" key="3">
    <source>
        <dbReference type="HAMAP-Rule" id="MF_01671"/>
    </source>
</evidence>